<dbReference type="PANTHER" id="PTHR30055:SF146">
    <property type="entry name" value="HTH-TYPE TRANSCRIPTIONAL DUAL REGULATOR CECR"/>
    <property type="match status" value="1"/>
</dbReference>
<gene>
    <name evidence="4" type="ORF">Vgi01_08580</name>
</gene>
<dbReference type="PRINTS" id="PR00455">
    <property type="entry name" value="HTHTETR"/>
</dbReference>
<dbReference type="Pfam" id="PF14246">
    <property type="entry name" value="TetR_C_7"/>
    <property type="match status" value="1"/>
</dbReference>
<dbReference type="Proteomes" id="UP000647860">
    <property type="component" value="Unassembled WGS sequence"/>
</dbReference>
<evidence type="ECO:0000256" key="2">
    <source>
        <dbReference type="PROSITE-ProRule" id="PRU00335"/>
    </source>
</evidence>
<dbReference type="InterPro" id="IPR050109">
    <property type="entry name" value="HTH-type_TetR-like_transc_reg"/>
</dbReference>
<reference evidence="4 5" key="1">
    <citation type="submission" date="2021-01" db="EMBL/GenBank/DDBJ databases">
        <title>Whole genome shotgun sequence of Verrucosispora gifhornensis NBRC 16317.</title>
        <authorList>
            <person name="Komaki H."/>
            <person name="Tamura T."/>
        </authorList>
    </citation>
    <scope>NUCLEOTIDE SEQUENCE [LARGE SCALE GENOMIC DNA]</scope>
    <source>
        <strain evidence="4 5">NBRC 16317</strain>
    </source>
</reference>
<name>A0ABQ4I8F6_9ACTN</name>
<dbReference type="PROSITE" id="PS50977">
    <property type="entry name" value="HTH_TETR_2"/>
    <property type="match status" value="1"/>
</dbReference>
<keyword evidence="5" id="KW-1185">Reference proteome</keyword>
<comment type="caution">
    <text evidence="4">The sequence shown here is derived from an EMBL/GenBank/DDBJ whole genome shotgun (WGS) entry which is preliminary data.</text>
</comment>
<evidence type="ECO:0000256" key="1">
    <source>
        <dbReference type="ARBA" id="ARBA00023125"/>
    </source>
</evidence>
<organism evidence="4 5">
    <name type="scientific">Micromonospora gifhornensis</name>
    <dbReference type="NCBI Taxonomy" id="84594"/>
    <lineage>
        <taxon>Bacteria</taxon>
        <taxon>Bacillati</taxon>
        <taxon>Actinomycetota</taxon>
        <taxon>Actinomycetes</taxon>
        <taxon>Micromonosporales</taxon>
        <taxon>Micromonosporaceae</taxon>
        <taxon>Micromonospora</taxon>
    </lineage>
</organism>
<dbReference type="InterPro" id="IPR039536">
    <property type="entry name" value="TetR_C_Proteobacteria"/>
</dbReference>
<dbReference type="RefSeq" id="WP_204290208.1">
    <property type="nucleotide sequence ID" value="NZ_BAAAGZ010000024.1"/>
</dbReference>
<dbReference type="EMBL" id="BOPA01000008">
    <property type="protein sequence ID" value="GIJ14174.1"/>
    <property type="molecule type" value="Genomic_DNA"/>
</dbReference>
<dbReference type="Gene3D" id="1.10.357.10">
    <property type="entry name" value="Tetracycline Repressor, domain 2"/>
    <property type="match status" value="1"/>
</dbReference>
<dbReference type="Pfam" id="PF00440">
    <property type="entry name" value="TetR_N"/>
    <property type="match status" value="1"/>
</dbReference>
<sequence length="212" mass="22404">MRRGRPGKRAAILAAAGRVFGRDGYARAGIDAIAAEAGVSTRTIYHHFDGKDDLFSAVVTASTAQVADTLTELIAAHLNDPAAPPHRALVALAHDWIAAQAEFADHFAMVRQINIEATHVPAAALHTWHETGPARVMAALTNRLAAMARQGTLRVFDAERAASHYLLLTVAAIDAASYHGAVPLPAAETTAIITTGVTAFLDGYRPRAQDTA</sequence>
<evidence type="ECO:0000313" key="4">
    <source>
        <dbReference type="EMBL" id="GIJ14174.1"/>
    </source>
</evidence>
<feature type="domain" description="HTH tetR-type" evidence="3">
    <location>
        <begin position="6"/>
        <end position="66"/>
    </location>
</feature>
<dbReference type="InterPro" id="IPR009057">
    <property type="entry name" value="Homeodomain-like_sf"/>
</dbReference>
<evidence type="ECO:0000259" key="3">
    <source>
        <dbReference type="PROSITE" id="PS50977"/>
    </source>
</evidence>
<evidence type="ECO:0000313" key="5">
    <source>
        <dbReference type="Proteomes" id="UP000647860"/>
    </source>
</evidence>
<dbReference type="InterPro" id="IPR001647">
    <property type="entry name" value="HTH_TetR"/>
</dbReference>
<keyword evidence="1 2" id="KW-0238">DNA-binding</keyword>
<protein>
    <recommendedName>
        <fullName evidence="3">HTH tetR-type domain-containing protein</fullName>
    </recommendedName>
</protein>
<accession>A0ABQ4I8F6</accession>
<proteinExistence type="predicted"/>
<feature type="DNA-binding region" description="H-T-H motif" evidence="2">
    <location>
        <begin position="29"/>
        <end position="48"/>
    </location>
</feature>
<dbReference type="PANTHER" id="PTHR30055">
    <property type="entry name" value="HTH-TYPE TRANSCRIPTIONAL REGULATOR RUTR"/>
    <property type="match status" value="1"/>
</dbReference>
<dbReference type="SUPFAM" id="SSF46689">
    <property type="entry name" value="Homeodomain-like"/>
    <property type="match status" value="1"/>
</dbReference>